<evidence type="ECO:0000313" key="2">
    <source>
        <dbReference type="EMBL" id="KAJ8882350.1"/>
    </source>
</evidence>
<dbReference type="Pfam" id="PF20700">
    <property type="entry name" value="Mutator"/>
    <property type="match status" value="1"/>
</dbReference>
<proteinExistence type="predicted"/>
<sequence>MLSKKPVAGRNHIHSVANVLSGRRIVDIVDVFMQIQNEKHHGGTDCSFMDMDFVKEKVDGFHCTWISKCRVCNIVSEIMSENRETKDTYVLINESAILATGGGYSQLREFSAGVDMQCMTIDDAALKSMLDAAEEEKAIAIRNGNLVPMCTVSGGRWSVVIYKESLLEELVNPKFSKRFVKADIKYPIYITTAQ</sequence>
<dbReference type="InterPro" id="IPR049012">
    <property type="entry name" value="Mutator_transp_dom"/>
</dbReference>
<evidence type="ECO:0000313" key="3">
    <source>
        <dbReference type="Proteomes" id="UP001159363"/>
    </source>
</evidence>
<accession>A0ABQ9HDJ8</accession>
<comment type="caution">
    <text evidence="2">The sequence shown here is derived from an EMBL/GenBank/DDBJ whole genome shotgun (WGS) entry which is preliminary data.</text>
</comment>
<gene>
    <name evidence="2" type="ORF">PR048_014152</name>
</gene>
<keyword evidence="3" id="KW-1185">Reference proteome</keyword>
<name>A0ABQ9HDJ8_9NEOP</name>
<reference evidence="2 3" key="1">
    <citation type="submission" date="2023-02" db="EMBL/GenBank/DDBJ databases">
        <title>LHISI_Scaffold_Assembly.</title>
        <authorList>
            <person name="Stuart O.P."/>
            <person name="Cleave R."/>
            <person name="Magrath M.J.L."/>
            <person name="Mikheyev A.S."/>
        </authorList>
    </citation>
    <scope>NUCLEOTIDE SEQUENCE [LARGE SCALE GENOMIC DNA]</scope>
    <source>
        <strain evidence="2">Daus_M_001</strain>
        <tissue evidence="2">Leg muscle</tissue>
    </source>
</reference>
<feature type="domain" description="Mutator-like transposase" evidence="1">
    <location>
        <begin position="22"/>
        <end position="151"/>
    </location>
</feature>
<evidence type="ECO:0000259" key="1">
    <source>
        <dbReference type="Pfam" id="PF20700"/>
    </source>
</evidence>
<protein>
    <recommendedName>
        <fullName evidence="1">Mutator-like transposase domain-containing protein</fullName>
    </recommendedName>
</protein>
<dbReference type="Proteomes" id="UP001159363">
    <property type="component" value="Chromosome 4"/>
</dbReference>
<dbReference type="EMBL" id="JARBHB010000005">
    <property type="protein sequence ID" value="KAJ8882350.1"/>
    <property type="molecule type" value="Genomic_DNA"/>
</dbReference>
<organism evidence="2 3">
    <name type="scientific">Dryococelus australis</name>
    <dbReference type="NCBI Taxonomy" id="614101"/>
    <lineage>
        <taxon>Eukaryota</taxon>
        <taxon>Metazoa</taxon>
        <taxon>Ecdysozoa</taxon>
        <taxon>Arthropoda</taxon>
        <taxon>Hexapoda</taxon>
        <taxon>Insecta</taxon>
        <taxon>Pterygota</taxon>
        <taxon>Neoptera</taxon>
        <taxon>Polyneoptera</taxon>
        <taxon>Phasmatodea</taxon>
        <taxon>Verophasmatodea</taxon>
        <taxon>Anareolatae</taxon>
        <taxon>Phasmatidae</taxon>
        <taxon>Eurycanthinae</taxon>
        <taxon>Dryococelus</taxon>
    </lineage>
</organism>